<evidence type="ECO:0000313" key="1">
    <source>
        <dbReference type="EMBL" id="JAD46854.1"/>
    </source>
</evidence>
<reference evidence="1" key="2">
    <citation type="journal article" date="2015" name="Data Brief">
        <title>Shoot transcriptome of the giant reed, Arundo donax.</title>
        <authorList>
            <person name="Barrero R.A."/>
            <person name="Guerrero F.D."/>
            <person name="Moolhuijzen P."/>
            <person name="Goolsby J.A."/>
            <person name="Tidwell J."/>
            <person name="Bellgard S.E."/>
            <person name="Bellgard M.I."/>
        </authorList>
    </citation>
    <scope>NUCLEOTIDE SEQUENCE</scope>
    <source>
        <tissue evidence="1">Shoot tissue taken approximately 20 cm above the soil surface</tissue>
    </source>
</reference>
<accession>A0A0A9A592</accession>
<organism evidence="1">
    <name type="scientific">Arundo donax</name>
    <name type="common">Giant reed</name>
    <name type="synonym">Donax arundinaceus</name>
    <dbReference type="NCBI Taxonomy" id="35708"/>
    <lineage>
        <taxon>Eukaryota</taxon>
        <taxon>Viridiplantae</taxon>
        <taxon>Streptophyta</taxon>
        <taxon>Embryophyta</taxon>
        <taxon>Tracheophyta</taxon>
        <taxon>Spermatophyta</taxon>
        <taxon>Magnoliopsida</taxon>
        <taxon>Liliopsida</taxon>
        <taxon>Poales</taxon>
        <taxon>Poaceae</taxon>
        <taxon>PACMAD clade</taxon>
        <taxon>Arundinoideae</taxon>
        <taxon>Arundineae</taxon>
        <taxon>Arundo</taxon>
    </lineage>
</organism>
<dbReference type="AlphaFoldDB" id="A0A0A9A592"/>
<proteinExistence type="predicted"/>
<name>A0A0A9A592_ARUDO</name>
<reference evidence="1" key="1">
    <citation type="submission" date="2014-09" db="EMBL/GenBank/DDBJ databases">
        <authorList>
            <person name="Magalhaes I.L.F."/>
            <person name="Oliveira U."/>
            <person name="Santos F.R."/>
            <person name="Vidigal T.H.D.A."/>
            <person name="Brescovit A.D."/>
            <person name="Santos A.J."/>
        </authorList>
    </citation>
    <scope>NUCLEOTIDE SEQUENCE</scope>
    <source>
        <tissue evidence="1">Shoot tissue taken approximately 20 cm above the soil surface</tissue>
    </source>
</reference>
<protein>
    <submittedName>
        <fullName evidence="1">Uncharacterized protein</fullName>
    </submittedName>
</protein>
<dbReference type="EMBL" id="GBRH01251041">
    <property type="protein sequence ID" value="JAD46854.1"/>
    <property type="molecule type" value="Transcribed_RNA"/>
</dbReference>
<sequence>MDSEKLDCKKSKVQKLIIEGPNCRQ</sequence>